<feature type="compositionally biased region" description="Low complexity" evidence="2">
    <location>
        <begin position="75"/>
        <end position="96"/>
    </location>
</feature>
<feature type="compositionally biased region" description="Pro residues" evidence="2">
    <location>
        <begin position="29"/>
        <end position="38"/>
    </location>
</feature>
<dbReference type="eggNOG" id="ENOG502S3QT">
    <property type="taxonomic scope" value="Eukaryota"/>
</dbReference>
<dbReference type="EMBL" id="GL385397">
    <property type="protein sequence ID" value="EJT75245.1"/>
    <property type="molecule type" value="Genomic_DNA"/>
</dbReference>
<evidence type="ECO:0008006" key="6">
    <source>
        <dbReference type="Google" id="ProtNLM"/>
    </source>
</evidence>
<dbReference type="STRING" id="644352.J3NV69"/>
<evidence type="ECO:0000256" key="2">
    <source>
        <dbReference type="SAM" id="MobiDB-lite"/>
    </source>
</evidence>
<reference evidence="4" key="5">
    <citation type="submission" date="2018-04" db="UniProtKB">
        <authorList>
            <consortium name="EnsemblFungi"/>
        </authorList>
    </citation>
    <scope>IDENTIFICATION</scope>
    <source>
        <strain evidence="4">R3-111a-1</strain>
    </source>
</reference>
<gene>
    <name evidence="4" type="primary">20345640</name>
    <name evidence="3" type="ORF">GGTG_05182</name>
</gene>
<evidence type="ECO:0000313" key="3">
    <source>
        <dbReference type="EMBL" id="EJT75245.1"/>
    </source>
</evidence>
<name>J3NV69_GAET3</name>
<dbReference type="GeneID" id="20345640"/>
<accession>J3NV69</accession>
<dbReference type="RefSeq" id="XP_009221245.1">
    <property type="nucleotide sequence ID" value="XM_009222981.1"/>
</dbReference>
<feature type="region of interest" description="Disordered" evidence="2">
    <location>
        <begin position="143"/>
        <end position="176"/>
    </location>
</feature>
<dbReference type="CDD" id="cd18724">
    <property type="entry name" value="PIN_LabA-like"/>
    <property type="match status" value="1"/>
</dbReference>
<dbReference type="PANTHER" id="PTHR15837">
    <property type="entry name" value="RAN GUANINE NUCLEOTIDE RELEASE FACTOR"/>
    <property type="match status" value="1"/>
</dbReference>
<reference evidence="4" key="4">
    <citation type="journal article" date="2015" name="G3 (Bethesda)">
        <title>Genome sequences of three phytopathogenic species of the Magnaporthaceae family of fungi.</title>
        <authorList>
            <person name="Okagaki L.H."/>
            <person name="Nunes C.C."/>
            <person name="Sailsbery J."/>
            <person name="Clay B."/>
            <person name="Brown D."/>
            <person name="John T."/>
            <person name="Oh Y."/>
            <person name="Young N."/>
            <person name="Fitzgerald M."/>
            <person name="Haas B.J."/>
            <person name="Zeng Q."/>
            <person name="Young S."/>
            <person name="Adiconis X."/>
            <person name="Fan L."/>
            <person name="Levin J.Z."/>
            <person name="Mitchell T.K."/>
            <person name="Okubara P.A."/>
            <person name="Farman M.L."/>
            <person name="Kohn L.M."/>
            <person name="Birren B."/>
            <person name="Ma L.-J."/>
            <person name="Dean R.A."/>
        </authorList>
    </citation>
    <scope>NUCLEOTIDE SEQUENCE</scope>
    <source>
        <strain evidence="4">R3-111a-1</strain>
    </source>
</reference>
<evidence type="ECO:0000313" key="4">
    <source>
        <dbReference type="EnsemblFungi" id="EJT75245"/>
    </source>
</evidence>
<feature type="compositionally biased region" description="Polar residues" evidence="2">
    <location>
        <begin position="156"/>
        <end position="167"/>
    </location>
</feature>
<dbReference type="Proteomes" id="UP000006039">
    <property type="component" value="Unassembled WGS sequence"/>
</dbReference>
<feature type="compositionally biased region" description="Basic residues" evidence="2">
    <location>
        <begin position="7"/>
        <end position="20"/>
    </location>
</feature>
<dbReference type="Gene3D" id="3.40.50.1010">
    <property type="entry name" value="5'-nuclease"/>
    <property type="match status" value="1"/>
</dbReference>
<keyword evidence="1" id="KW-0175">Coiled coil</keyword>
<feature type="region of interest" description="Disordered" evidence="2">
    <location>
        <begin position="1"/>
        <end position="43"/>
    </location>
</feature>
<dbReference type="OrthoDB" id="5590473at2759"/>
<reference evidence="5" key="1">
    <citation type="submission" date="2010-07" db="EMBL/GenBank/DDBJ databases">
        <title>The genome sequence of Gaeumannomyces graminis var. tritici strain R3-111a-1.</title>
        <authorList>
            <consortium name="The Broad Institute Genome Sequencing Platform"/>
            <person name="Ma L.-J."/>
            <person name="Dead R."/>
            <person name="Young S."/>
            <person name="Zeng Q."/>
            <person name="Koehrsen M."/>
            <person name="Alvarado L."/>
            <person name="Berlin A."/>
            <person name="Chapman S.B."/>
            <person name="Chen Z."/>
            <person name="Freedman E."/>
            <person name="Gellesch M."/>
            <person name="Goldberg J."/>
            <person name="Griggs A."/>
            <person name="Gujja S."/>
            <person name="Heilman E.R."/>
            <person name="Heiman D."/>
            <person name="Hepburn T."/>
            <person name="Howarth C."/>
            <person name="Jen D."/>
            <person name="Larson L."/>
            <person name="Mehta T."/>
            <person name="Neiman D."/>
            <person name="Pearson M."/>
            <person name="Roberts A."/>
            <person name="Saif S."/>
            <person name="Shea T."/>
            <person name="Shenoy N."/>
            <person name="Sisk P."/>
            <person name="Stolte C."/>
            <person name="Sykes S."/>
            <person name="Walk T."/>
            <person name="White J."/>
            <person name="Yandava C."/>
            <person name="Haas B."/>
            <person name="Nusbaum C."/>
            <person name="Birren B."/>
        </authorList>
    </citation>
    <scope>NUCLEOTIDE SEQUENCE [LARGE SCALE GENOMIC DNA]</scope>
    <source>
        <strain evidence="5">R3-111a-1</strain>
    </source>
</reference>
<dbReference type="GO" id="GO:0005634">
    <property type="term" value="C:nucleus"/>
    <property type="evidence" value="ECO:0007669"/>
    <property type="project" value="TreeGrafter"/>
</dbReference>
<proteinExistence type="predicted"/>
<organism evidence="3">
    <name type="scientific">Gaeumannomyces tritici (strain R3-111a-1)</name>
    <name type="common">Wheat and barley take-all root rot fungus</name>
    <name type="synonym">Gaeumannomyces graminis var. tritici</name>
    <dbReference type="NCBI Taxonomy" id="644352"/>
    <lineage>
        <taxon>Eukaryota</taxon>
        <taxon>Fungi</taxon>
        <taxon>Dikarya</taxon>
        <taxon>Ascomycota</taxon>
        <taxon>Pezizomycotina</taxon>
        <taxon>Sordariomycetes</taxon>
        <taxon>Sordariomycetidae</taxon>
        <taxon>Magnaporthales</taxon>
        <taxon>Magnaporthaceae</taxon>
        <taxon>Gaeumannomyces</taxon>
    </lineage>
</organism>
<sequence>MRIPSRSPKKDHHGHRKKHGGGGCRLLSSPPPSPPPRAASPKLGNFGALFRVLADDPIFVFPDARSTSPAVSKQSTSAVGGAPPSPAASSSELVASGPADDGTSLAREPEAEQSTPRVPFIPREFLDRLDFSALSPAISEARSPISSKAWSSSPATQTYSTAASSPPSMVGDSFNSADDRCDAPFFSNPTNEISLPGPSLLKQNDPVRNLHPDPIEAPEASTPSHSVGGAIYGYHFAVPSTAPVSYGPIYGPPCIITPYEGLNTAALATLKQELRAAEQSLADDEHKLASAADRNYSRLAQGPAYLDHYSYGYNVFTVPNQPLWFCPIPLGPLSRVEQVDTRDYQPQYAPFHNANVVNPVYLASRPAKANIIAARLGLECAKDAVLQADYAAVSSEEIHIFVDMSNIIIGFYQHVKRRRGIPASKRMLAPPFWFEGLSLILQRGRHAAKRVVAGSAAEPHVKDKWPQYMKDAEGLGYEMNILSRVTRPQPPTPKAQRHNMRRAKPNNQSLTGSSDEDPRAPPPCILKNGEQGVDEILHLKMCESVLDFERSTIVLATGDAAVAEFSGGFLAMAERALAKGWHVELVTWKSSISSSWRRLSASGKWAGRFRIVPLDSFVEELFDSSTPLC</sequence>
<feature type="region of interest" description="Disordered" evidence="2">
    <location>
        <begin position="485"/>
        <end position="523"/>
    </location>
</feature>
<dbReference type="GO" id="GO:0006606">
    <property type="term" value="P:protein import into nucleus"/>
    <property type="evidence" value="ECO:0007669"/>
    <property type="project" value="TreeGrafter"/>
</dbReference>
<feature type="compositionally biased region" description="Basic residues" evidence="2">
    <location>
        <begin position="495"/>
        <end position="504"/>
    </location>
</feature>
<dbReference type="AlphaFoldDB" id="J3NV69"/>
<dbReference type="VEuPathDB" id="FungiDB:GGTG_05182"/>
<reference evidence="3" key="3">
    <citation type="submission" date="2010-09" db="EMBL/GenBank/DDBJ databases">
        <title>Annotation of Gaeumannomyces graminis var. tritici R3-111a-1.</title>
        <authorList>
            <consortium name="The Broad Institute Genome Sequencing Platform"/>
            <person name="Ma L.-J."/>
            <person name="Dead R."/>
            <person name="Young S.K."/>
            <person name="Zeng Q."/>
            <person name="Gargeya S."/>
            <person name="Fitzgerald M."/>
            <person name="Haas B."/>
            <person name="Abouelleil A."/>
            <person name="Alvarado L."/>
            <person name="Arachchi H.M."/>
            <person name="Berlin A."/>
            <person name="Brown A."/>
            <person name="Chapman S.B."/>
            <person name="Chen Z."/>
            <person name="Dunbar C."/>
            <person name="Freedman E."/>
            <person name="Gearin G."/>
            <person name="Gellesch M."/>
            <person name="Goldberg J."/>
            <person name="Griggs A."/>
            <person name="Gujja S."/>
            <person name="Heiman D."/>
            <person name="Howarth C."/>
            <person name="Larson L."/>
            <person name="Lui A."/>
            <person name="MacDonald P.J.P."/>
            <person name="Mehta T."/>
            <person name="Montmayeur A."/>
            <person name="Murphy C."/>
            <person name="Neiman D."/>
            <person name="Pearson M."/>
            <person name="Priest M."/>
            <person name="Roberts A."/>
            <person name="Saif S."/>
            <person name="Shea T."/>
            <person name="Shenoy N."/>
            <person name="Sisk P."/>
            <person name="Stolte C."/>
            <person name="Sykes S."/>
            <person name="Yandava C."/>
            <person name="Wortman J."/>
            <person name="Nusbaum C."/>
            <person name="Birren B."/>
        </authorList>
    </citation>
    <scope>NUCLEOTIDE SEQUENCE</scope>
    <source>
        <strain evidence="3">R3-111a-1</strain>
    </source>
</reference>
<feature type="coiled-coil region" evidence="1">
    <location>
        <begin position="267"/>
        <end position="294"/>
    </location>
</feature>
<dbReference type="InterPro" id="IPR007681">
    <property type="entry name" value="Mog1"/>
</dbReference>
<dbReference type="EnsemblFungi" id="EJT75245">
    <property type="protein sequence ID" value="EJT75245"/>
    <property type="gene ID" value="GGTG_05182"/>
</dbReference>
<dbReference type="GO" id="GO:0031267">
    <property type="term" value="F:small GTPase binding"/>
    <property type="evidence" value="ECO:0007669"/>
    <property type="project" value="TreeGrafter"/>
</dbReference>
<dbReference type="GO" id="GO:0005085">
    <property type="term" value="F:guanyl-nucleotide exchange factor activity"/>
    <property type="evidence" value="ECO:0007669"/>
    <property type="project" value="TreeGrafter"/>
</dbReference>
<feature type="compositionally biased region" description="Polar residues" evidence="2">
    <location>
        <begin position="65"/>
        <end position="74"/>
    </location>
</feature>
<reference evidence="3" key="2">
    <citation type="submission" date="2010-07" db="EMBL/GenBank/DDBJ databases">
        <authorList>
            <consortium name="The Broad Institute Genome Sequencing Platform"/>
            <consortium name="Broad Institute Genome Sequencing Center for Infectious Disease"/>
            <person name="Ma L.-J."/>
            <person name="Dead R."/>
            <person name="Young S."/>
            <person name="Zeng Q."/>
            <person name="Koehrsen M."/>
            <person name="Alvarado L."/>
            <person name="Berlin A."/>
            <person name="Chapman S.B."/>
            <person name="Chen Z."/>
            <person name="Freedman E."/>
            <person name="Gellesch M."/>
            <person name="Goldberg J."/>
            <person name="Griggs A."/>
            <person name="Gujja S."/>
            <person name="Heilman E.R."/>
            <person name="Heiman D."/>
            <person name="Hepburn T."/>
            <person name="Howarth C."/>
            <person name="Jen D."/>
            <person name="Larson L."/>
            <person name="Mehta T."/>
            <person name="Neiman D."/>
            <person name="Pearson M."/>
            <person name="Roberts A."/>
            <person name="Saif S."/>
            <person name="Shea T."/>
            <person name="Shenoy N."/>
            <person name="Sisk P."/>
            <person name="Stolte C."/>
            <person name="Sykes S."/>
            <person name="Walk T."/>
            <person name="White J."/>
            <person name="Yandava C."/>
            <person name="Haas B."/>
            <person name="Nusbaum C."/>
            <person name="Birren B."/>
        </authorList>
    </citation>
    <scope>NUCLEOTIDE SEQUENCE</scope>
    <source>
        <strain evidence="3">R3-111a-1</strain>
    </source>
</reference>
<evidence type="ECO:0000256" key="1">
    <source>
        <dbReference type="SAM" id="Coils"/>
    </source>
</evidence>
<dbReference type="HOGENOM" id="CLU_434770_0_0_1"/>
<feature type="region of interest" description="Disordered" evidence="2">
    <location>
        <begin position="63"/>
        <end position="119"/>
    </location>
</feature>
<evidence type="ECO:0000313" key="5">
    <source>
        <dbReference type="Proteomes" id="UP000006039"/>
    </source>
</evidence>
<keyword evidence="5" id="KW-1185">Reference proteome</keyword>
<dbReference type="PANTHER" id="PTHR15837:SF5">
    <property type="entry name" value="NYN DOMAIN-CONTAINING PROTEIN"/>
    <property type="match status" value="1"/>
</dbReference>
<protein>
    <recommendedName>
        <fullName evidence="6">NYN domain-containing protein</fullName>
    </recommendedName>
</protein>
<feature type="compositionally biased region" description="Low complexity" evidence="2">
    <location>
        <begin position="143"/>
        <end position="155"/>
    </location>
</feature>